<feature type="transmembrane region" description="Helical" evidence="1">
    <location>
        <begin position="108"/>
        <end position="133"/>
    </location>
</feature>
<dbReference type="InterPro" id="IPR045340">
    <property type="entry name" value="DUF6533"/>
</dbReference>
<feature type="transmembrane region" description="Helical" evidence="1">
    <location>
        <begin position="43"/>
        <end position="63"/>
    </location>
</feature>
<evidence type="ECO:0000313" key="4">
    <source>
        <dbReference type="Proteomes" id="UP000054485"/>
    </source>
</evidence>
<evidence type="ECO:0000313" key="3">
    <source>
        <dbReference type="EMBL" id="KIK43167.1"/>
    </source>
</evidence>
<dbReference type="InParanoid" id="A0A0D0B9X5"/>
<accession>A0A0D0B9X5</accession>
<gene>
    <name evidence="3" type="ORF">CY34DRAFT_725535</name>
</gene>
<evidence type="ECO:0000259" key="2">
    <source>
        <dbReference type="Pfam" id="PF20151"/>
    </source>
</evidence>
<dbReference type="OrthoDB" id="2677657at2759"/>
<dbReference type="Proteomes" id="UP000054485">
    <property type="component" value="Unassembled WGS sequence"/>
</dbReference>
<dbReference type="Pfam" id="PF20151">
    <property type="entry name" value="DUF6533"/>
    <property type="match status" value="1"/>
</dbReference>
<feature type="domain" description="DUF6533" evidence="2">
    <location>
        <begin position="8"/>
        <end position="53"/>
    </location>
</feature>
<reference evidence="4" key="2">
    <citation type="submission" date="2015-01" db="EMBL/GenBank/DDBJ databases">
        <title>Evolutionary Origins and Diversification of the Mycorrhizal Mutualists.</title>
        <authorList>
            <consortium name="DOE Joint Genome Institute"/>
            <consortium name="Mycorrhizal Genomics Consortium"/>
            <person name="Kohler A."/>
            <person name="Kuo A."/>
            <person name="Nagy L.G."/>
            <person name="Floudas D."/>
            <person name="Copeland A."/>
            <person name="Barry K.W."/>
            <person name="Cichocki N."/>
            <person name="Veneault-Fourrey C."/>
            <person name="LaButti K."/>
            <person name="Lindquist E.A."/>
            <person name="Lipzen A."/>
            <person name="Lundell T."/>
            <person name="Morin E."/>
            <person name="Murat C."/>
            <person name="Riley R."/>
            <person name="Ohm R."/>
            <person name="Sun H."/>
            <person name="Tunlid A."/>
            <person name="Henrissat B."/>
            <person name="Grigoriev I.V."/>
            <person name="Hibbett D.S."/>
            <person name="Martin F."/>
        </authorList>
    </citation>
    <scope>NUCLEOTIDE SEQUENCE [LARGE SCALE GENOMIC DNA]</scope>
    <source>
        <strain evidence="4">UH-Slu-Lm8-n1</strain>
    </source>
</reference>
<keyword evidence="1" id="KW-1133">Transmembrane helix</keyword>
<dbReference type="AlphaFoldDB" id="A0A0D0B9X5"/>
<feature type="transmembrane region" description="Helical" evidence="1">
    <location>
        <begin position="75"/>
        <end position="96"/>
    </location>
</feature>
<organism evidence="3 4">
    <name type="scientific">Suillus luteus UH-Slu-Lm8-n1</name>
    <dbReference type="NCBI Taxonomy" id="930992"/>
    <lineage>
        <taxon>Eukaryota</taxon>
        <taxon>Fungi</taxon>
        <taxon>Dikarya</taxon>
        <taxon>Basidiomycota</taxon>
        <taxon>Agaricomycotina</taxon>
        <taxon>Agaricomycetes</taxon>
        <taxon>Agaricomycetidae</taxon>
        <taxon>Boletales</taxon>
        <taxon>Suillineae</taxon>
        <taxon>Suillaceae</taxon>
        <taxon>Suillus</taxon>
    </lineage>
</organism>
<feature type="transmembrane region" description="Helical" evidence="1">
    <location>
        <begin position="153"/>
        <end position="175"/>
    </location>
</feature>
<dbReference type="HOGENOM" id="CLU_035509_11_2_1"/>
<sequence>MSLQTYTYVYTSMATFWTYNYVCSLQEEWTFLLRSRWTRVKGLYIVTRILPFLLLIGHLYMNFIPNENPEKCKTLTTVFSVFGEISGGCSECFFVLRTCALWKHNRFVLVSILTCSLVIVIARVGTSFAAIDIASYETSAIPGITGCRNSADLFVPFILLFIFELGLMSLTLTRAIQGWRMANGRLYVVLVKNNLLYYLCGLFLSAVNVLASRYFPYQYHAIFQDFQFVFLQILALRMHLHLWQIDQQTQNMDSLVCISLSDM</sequence>
<dbReference type="STRING" id="930992.A0A0D0B9X5"/>
<dbReference type="EMBL" id="KN835219">
    <property type="protein sequence ID" value="KIK43167.1"/>
    <property type="molecule type" value="Genomic_DNA"/>
</dbReference>
<keyword evidence="4" id="KW-1185">Reference proteome</keyword>
<keyword evidence="1" id="KW-0812">Transmembrane</keyword>
<proteinExistence type="predicted"/>
<keyword evidence="1" id="KW-0472">Membrane</keyword>
<name>A0A0D0B9X5_9AGAM</name>
<reference evidence="3 4" key="1">
    <citation type="submission" date="2014-04" db="EMBL/GenBank/DDBJ databases">
        <authorList>
            <consortium name="DOE Joint Genome Institute"/>
            <person name="Kuo A."/>
            <person name="Ruytinx J."/>
            <person name="Rineau F."/>
            <person name="Colpaert J."/>
            <person name="Kohler A."/>
            <person name="Nagy L.G."/>
            <person name="Floudas D."/>
            <person name="Copeland A."/>
            <person name="Barry K.W."/>
            <person name="Cichocki N."/>
            <person name="Veneault-Fourrey C."/>
            <person name="LaButti K."/>
            <person name="Lindquist E.A."/>
            <person name="Lipzen A."/>
            <person name="Lundell T."/>
            <person name="Morin E."/>
            <person name="Murat C."/>
            <person name="Sun H."/>
            <person name="Tunlid A."/>
            <person name="Henrissat B."/>
            <person name="Grigoriev I.V."/>
            <person name="Hibbett D.S."/>
            <person name="Martin F."/>
            <person name="Nordberg H.P."/>
            <person name="Cantor M.N."/>
            <person name="Hua S.X."/>
        </authorList>
    </citation>
    <scope>NUCLEOTIDE SEQUENCE [LARGE SCALE GENOMIC DNA]</scope>
    <source>
        <strain evidence="3 4">UH-Slu-Lm8-n1</strain>
    </source>
</reference>
<feature type="transmembrane region" description="Helical" evidence="1">
    <location>
        <begin position="195"/>
        <end position="215"/>
    </location>
</feature>
<evidence type="ECO:0000256" key="1">
    <source>
        <dbReference type="SAM" id="Phobius"/>
    </source>
</evidence>
<protein>
    <recommendedName>
        <fullName evidence="2">DUF6533 domain-containing protein</fullName>
    </recommendedName>
</protein>